<evidence type="ECO:0000313" key="14">
    <source>
        <dbReference type="EMBL" id="MBI2677572.1"/>
    </source>
</evidence>
<proteinExistence type="inferred from homology"/>
<dbReference type="InterPro" id="IPR002481">
    <property type="entry name" value="FUR"/>
</dbReference>
<dbReference type="InterPro" id="IPR036388">
    <property type="entry name" value="WH-like_DNA-bd_sf"/>
</dbReference>
<keyword evidence="9" id="KW-0805">Transcription regulation</keyword>
<dbReference type="AlphaFoldDB" id="A0A932A6Z9"/>
<feature type="binding site" evidence="12">
    <location>
        <position position="116"/>
    </location>
    <ligand>
        <name>Zn(2+)</name>
        <dbReference type="ChEBI" id="CHEBI:29105"/>
    </ligand>
</feature>
<keyword evidence="11" id="KW-0804">Transcription</keyword>
<dbReference type="InterPro" id="IPR036390">
    <property type="entry name" value="WH_DNA-bd_sf"/>
</dbReference>
<evidence type="ECO:0000256" key="8">
    <source>
        <dbReference type="ARBA" id="ARBA00022833"/>
    </source>
</evidence>
<feature type="binding site" evidence="12">
    <location>
        <position position="156"/>
    </location>
    <ligand>
        <name>Zn(2+)</name>
        <dbReference type="ChEBI" id="CHEBI:29105"/>
    </ligand>
</feature>
<keyword evidence="10" id="KW-0238">DNA-binding</keyword>
<dbReference type="GO" id="GO:0005829">
    <property type="term" value="C:cytosol"/>
    <property type="evidence" value="ECO:0007669"/>
    <property type="project" value="TreeGrafter"/>
</dbReference>
<dbReference type="GO" id="GO:0000976">
    <property type="term" value="F:transcription cis-regulatory region binding"/>
    <property type="evidence" value="ECO:0007669"/>
    <property type="project" value="TreeGrafter"/>
</dbReference>
<dbReference type="Proteomes" id="UP000779809">
    <property type="component" value="Unassembled WGS sequence"/>
</dbReference>
<evidence type="ECO:0000256" key="10">
    <source>
        <dbReference type="ARBA" id="ARBA00023125"/>
    </source>
</evidence>
<keyword evidence="13" id="KW-0408">Iron</keyword>
<evidence type="ECO:0000256" key="2">
    <source>
        <dbReference type="ARBA" id="ARBA00007957"/>
    </source>
</evidence>
<gene>
    <name evidence="14" type="ORF">HYX28_02185</name>
</gene>
<dbReference type="GO" id="GO:0008270">
    <property type="term" value="F:zinc ion binding"/>
    <property type="evidence" value="ECO:0007669"/>
    <property type="project" value="TreeGrafter"/>
</dbReference>
<dbReference type="SUPFAM" id="SSF46785">
    <property type="entry name" value="Winged helix' DNA-binding domain"/>
    <property type="match status" value="1"/>
</dbReference>
<sequence length="165" mass="19505">MLQKRIDDQASISREQVREAQELFYKHLKRVGLKHTDQRDTILRTFLETRDHLSTDELHRLVKKKDPKIGFTTVYRTLKLLSDCGLASEVAFHDGVARFEHQYNRRSHHHMVCTECGGSVEFFSPEVGKLEQEIGRKHHYLTTRHTFQIYGLCEECRKKQARRIV</sequence>
<dbReference type="CDD" id="cd07153">
    <property type="entry name" value="Fur_like"/>
    <property type="match status" value="1"/>
</dbReference>
<evidence type="ECO:0000256" key="1">
    <source>
        <dbReference type="ARBA" id="ARBA00004496"/>
    </source>
</evidence>
<dbReference type="Gene3D" id="1.10.10.10">
    <property type="entry name" value="Winged helix-like DNA-binding domain superfamily/Winged helix DNA-binding domain"/>
    <property type="match status" value="1"/>
</dbReference>
<dbReference type="GO" id="GO:1900705">
    <property type="term" value="P:negative regulation of siderophore biosynthetic process"/>
    <property type="evidence" value="ECO:0007669"/>
    <property type="project" value="TreeGrafter"/>
</dbReference>
<evidence type="ECO:0000256" key="11">
    <source>
        <dbReference type="ARBA" id="ARBA00023163"/>
    </source>
</evidence>
<feature type="binding site" evidence="12">
    <location>
        <position position="113"/>
    </location>
    <ligand>
        <name>Zn(2+)</name>
        <dbReference type="ChEBI" id="CHEBI:29105"/>
    </ligand>
</feature>
<dbReference type="EMBL" id="JACPNR010000004">
    <property type="protein sequence ID" value="MBI2677572.1"/>
    <property type="molecule type" value="Genomic_DNA"/>
</dbReference>
<comment type="cofactor">
    <cofactor evidence="12">
        <name>Zn(2+)</name>
        <dbReference type="ChEBI" id="CHEBI:29105"/>
    </cofactor>
    <text evidence="12">Binds 1 zinc ion per subunit.</text>
</comment>
<dbReference type="Gene3D" id="3.30.1490.190">
    <property type="match status" value="1"/>
</dbReference>
<evidence type="ECO:0000256" key="4">
    <source>
        <dbReference type="ARBA" id="ARBA00020910"/>
    </source>
</evidence>
<accession>A0A932A6Z9</accession>
<evidence type="ECO:0000313" key="15">
    <source>
        <dbReference type="Proteomes" id="UP000779809"/>
    </source>
</evidence>
<name>A0A932A6Z9_9BACT</name>
<evidence type="ECO:0000256" key="6">
    <source>
        <dbReference type="ARBA" id="ARBA00022491"/>
    </source>
</evidence>
<dbReference type="PANTHER" id="PTHR33202:SF2">
    <property type="entry name" value="FERRIC UPTAKE REGULATION PROTEIN"/>
    <property type="match status" value="1"/>
</dbReference>
<evidence type="ECO:0000256" key="9">
    <source>
        <dbReference type="ARBA" id="ARBA00023015"/>
    </source>
</evidence>
<keyword evidence="8 12" id="KW-0862">Zinc</keyword>
<comment type="subunit">
    <text evidence="3">Homodimer.</text>
</comment>
<dbReference type="Pfam" id="PF01475">
    <property type="entry name" value="FUR"/>
    <property type="match status" value="1"/>
</dbReference>
<reference evidence="14" key="1">
    <citation type="submission" date="2020-07" db="EMBL/GenBank/DDBJ databases">
        <title>Huge and variable diversity of episymbiotic CPR bacteria and DPANN archaea in groundwater ecosystems.</title>
        <authorList>
            <person name="He C.Y."/>
            <person name="Keren R."/>
            <person name="Whittaker M."/>
            <person name="Farag I.F."/>
            <person name="Doudna J."/>
            <person name="Cate J.H.D."/>
            <person name="Banfield J.F."/>
        </authorList>
    </citation>
    <scope>NUCLEOTIDE SEQUENCE</scope>
    <source>
        <strain evidence="14">NC_groundwater_580_Pr5_B-0.1um_64_19</strain>
    </source>
</reference>
<comment type="caution">
    <text evidence="14">The sequence shown here is derived from an EMBL/GenBank/DDBJ whole genome shotgun (WGS) entry which is preliminary data.</text>
</comment>
<dbReference type="PANTHER" id="PTHR33202">
    <property type="entry name" value="ZINC UPTAKE REGULATION PROTEIN"/>
    <property type="match status" value="1"/>
</dbReference>
<evidence type="ECO:0000256" key="3">
    <source>
        <dbReference type="ARBA" id="ARBA00011738"/>
    </source>
</evidence>
<keyword evidence="6" id="KW-0678">Repressor</keyword>
<comment type="subcellular location">
    <subcellularLocation>
        <location evidence="1">Cytoplasm</location>
    </subcellularLocation>
</comment>
<evidence type="ECO:0000256" key="7">
    <source>
        <dbReference type="ARBA" id="ARBA00022723"/>
    </source>
</evidence>
<feature type="binding site" evidence="12">
    <location>
        <position position="153"/>
    </location>
    <ligand>
        <name>Zn(2+)</name>
        <dbReference type="ChEBI" id="CHEBI:29105"/>
    </ligand>
</feature>
<evidence type="ECO:0000256" key="5">
    <source>
        <dbReference type="ARBA" id="ARBA00022490"/>
    </source>
</evidence>
<organism evidence="14 15">
    <name type="scientific">Candidatus Korobacter versatilis</name>
    <dbReference type="NCBI Taxonomy" id="658062"/>
    <lineage>
        <taxon>Bacteria</taxon>
        <taxon>Pseudomonadati</taxon>
        <taxon>Acidobacteriota</taxon>
        <taxon>Terriglobia</taxon>
        <taxon>Terriglobales</taxon>
        <taxon>Candidatus Korobacteraceae</taxon>
        <taxon>Candidatus Korobacter</taxon>
    </lineage>
</organism>
<evidence type="ECO:0000256" key="12">
    <source>
        <dbReference type="PIRSR" id="PIRSR602481-1"/>
    </source>
</evidence>
<dbReference type="GO" id="GO:0045892">
    <property type="term" value="P:negative regulation of DNA-templated transcription"/>
    <property type="evidence" value="ECO:0007669"/>
    <property type="project" value="TreeGrafter"/>
</dbReference>
<keyword evidence="7 12" id="KW-0479">Metal-binding</keyword>
<comment type="similarity">
    <text evidence="2">Belongs to the Fur family.</text>
</comment>
<dbReference type="GO" id="GO:0003700">
    <property type="term" value="F:DNA-binding transcription factor activity"/>
    <property type="evidence" value="ECO:0007669"/>
    <property type="project" value="InterPro"/>
</dbReference>
<feature type="binding site" evidence="13">
    <location>
        <position position="145"/>
    </location>
    <ligand>
        <name>Fe cation</name>
        <dbReference type="ChEBI" id="CHEBI:24875"/>
    </ligand>
</feature>
<protein>
    <recommendedName>
        <fullName evidence="4">Ferric uptake regulation protein</fullName>
    </recommendedName>
</protein>
<keyword evidence="5" id="KW-0963">Cytoplasm</keyword>
<dbReference type="InterPro" id="IPR043135">
    <property type="entry name" value="Fur_C"/>
</dbReference>
<evidence type="ECO:0000256" key="13">
    <source>
        <dbReference type="PIRSR" id="PIRSR602481-2"/>
    </source>
</evidence>
<comment type="cofactor">
    <cofactor evidence="13">
        <name>Mn(2+)</name>
        <dbReference type="ChEBI" id="CHEBI:29035"/>
    </cofactor>
    <cofactor evidence="13">
        <name>Fe(2+)</name>
        <dbReference type="ChEBI" id="CHEBI:29033"/>
    </cofactor>
    <text evidence="13">Binds 1 Mn(2+) or Fe(2+) ion per subunit.</text>
</comment>